<feature type="compositionally biased region" description="Basic and acidic residues" evidence="1">
    <location>
        <begin position="557"/>
        <end position="567"/>
    </location>
</feature>
<dbReference type="PANTHER" id="PTHR38119:SF2">
    <property type="entry name" value="TRANSCRIPTION FACTOR DOMAIN-CONTAINING PROTEIN"/>
    <property type="match status" value="1"/>
</dbReference>
<dbReference type="AlphaFoldDB" id="A0A3D8QY57"/>
<feature type="compositionally biased region" description="Acidic residues" evidence="1">
    <location>
        <begin position="399"/>
        <end position="416"/>
    </location>
</feature>
<feature type="compositionally biased region" description="Polar residues" evidence="1">
    <location>
        <begin position="605"/>
        <end position="617"/>
    </location>
</feature>
<organism evidence="2 3">
    <name type="scientific">Coleophoma crateriformis</name>
    <dbReference type="NCBI Taxonomy" id="565419"/>
    <lineage>
        <taxon>Eukaryota</taxon>
        <taxon>Fungi</taxon>
        <taxon>Dikarya</taxon>
        <taxon>Ascomycota</taxon>
        <taxon>Pezizomycotina</taxon>
        <taxon>Leotiomycetes</taxon>
        <taxon>Helotiales</taxon>
        <taxon>Dermateaceae</taxon>
        <taxon>Coleophoma</taxon>
    </lineage>
</organism>
<name>A0A3D8QY57_9HELO</name>
<evidence type="ECO:0000256" key="1">
    <source>
        <dbReference type="SAM" id="MobiDB-lite"/>
    </source>
</evidence>
<feature type="compositionally biased region" description="Basic and acidic residues" evidence="1">
    <location>
        <begin position="434"/>
        <end position="444"/>
    </location>
</feature>
<reference evidence="2 3" key="1">
    <citation type="journal article" date="2018" name="IMA Fungus">
        <title>IMA Genome-F 9: Draft genome sequence of Annulohypoxylon stygium, Aspergillus mulundensis, Berkeleyomyces basicola (syn. Thielaviopsis basicola), Ceratocystis smalleyi, two Cercospora beticola strains, Coleophoma cylindrospora, Fusarium fracticaudum, Phialophora cf. hyalina, and Morchella septimelata.</title>
        <authorList>
            <person name="Wingfield B.D."/>
            <person name="Bills G.F."/>
            <person name="Dong Y."/>
            <person name="Huang W."/>
            <person name="Nel W.J."/>
            <person name="Swalarsk-Parry B.S."/>
            <person name="Vaghefi N."/>
            <person name="Wilken P.M."/>
            <person name="An Z."/>
            <person name="de Beer Z.W."/>
            <person name="De Vos L."/>
            <person name="Chen L."/>
            <person name="Duong T.A."/>
            <person name="Gao Y."/>
            <person name="Hammerbacher A."/>
            <person name="Kikkert J.R."/>
            <person name="Li Y."/>
            <person name="Li H."/>
            <person name="Li K."/>
            <person name="Li Q."/>
            <person name="Liu X."/>
            <person name="Ma X."/>
            <person name="Naidoo K."/>
            <person name="Pethybridge S.J."/>
            <person name="Sun J."/>
            <person name="Steenkamp E.T."/>
            <person name="van der Nest M.A."/>
            <person name="van Wyk S."/>
            <person name="Wingfield M.J."/>
            <person name="Xiong C."/>
            <person name="Yue Q."/>
            <person name="Zhang X."/>
        </authorList>
    </citation>
    <scope>NUCLEOTIDE SEQUENCE [LARGE SCALE GENOMIC DNA]</scope>
    <source>
        <strain evidence="2 3">BP5796</strain>
    </source>
</reference>
<dbReference type="EMBL" id="PDLN01000014">
    <property type="protein sequence ID" value="RDW66719.1"/>
    <property type="molecule type" value="Genomic_DNA"/>
</dbReference>
<dbReference type="Proteomes" id="UP000256328">
    <property type="component" value="Unassembled WGS sequence"/>
</dbReference>
<proteinExistence type="predicted"/>
<accession>A0A3D8QY57</accession>
<evidence type="ECO:0000313" key="2">
    <source>
        <dbReference type="EMBL" id="RDW66719.1"/>
    </source>
</evidence>
<comment type="caution">
    <text evidence="2">The sequence shown here is derived from an EMBL/GenBank/DDBJ whole genome shotgun (WGS) entry which is preliminary data.</text>
</comment>
<protein>
    <recommendedName>
        <fullName evidence="4">BTB domain-containing protein</fullName>
    </recommendedName>
</protein>
<feature type="compositionally biased region" description="Basic and acidic residues" evidence="1">
    <location>
        <begin position="516"/>
        <end position="526"/>
    </location>
</feature>
<feature type="region of interest" description="Disordered" evidence="1">
    <location>
        <begin position="393"/>
        <end position="657"/>
    </location>
</feature>
<evidence type="ECO:0000313" key="3">
    <source>
        <dbReference type="Proteomes" id="UP000256328"/>
    </source>
</evidence>
<keyword evidence="3" id="KW-1185">Reference proteome</keyword>
<dbReference type="OrthoDB" id="2129688at2759"/>
<gene>
    <name evidence="2" type="ORF">BP5796_09468</name>
</gene>
<feature type="compositionally biased region" description="Polar residues" evidence="1">
    <location>
        <begin position="530"/>
        <end position="550"/>
    </location>
</feature>
<feature type="compositionally biased region" description="Polar residues" evidence="1">
    <location>
        <begin position="445"/>
        <end position="460"/>
    </location>
</feature>
<evidence type="ECO:0008006" key="4">
    <source>
        <dbReference type="Google" id="ProtNLM"/>
    </source>
</evidence>
<sequence length="657" mass="74474">MSSSPAEARSEYPNFTDGDIIIVSTAGTRTWKLHSSILRRVSERFNEIISKQAPRRLTKNQKDGRTVLWKLRMHPDPMDMRFVDFEVANMTQKQPTQAPVQLMGMMEPEYHRYYDMFFRCLYNIDPELTKRDVSGERAVHECITILVISERLGARDAVKHAVENHLLRLHDDLWDQVYRSPEAWCGIATRLKSPEIFREAMIHVSGKWDLPGEIQRTILDAMEHGDFITKLAQLKSEQLQGKKLLVEHRLMTFFPPRMSHTTTGRSVPGRSTYAGDIYKWQSLTLMRQYVAERMMRNLTHGASDGGASFYRKLGEGGDAVLNDTTLAEYHKLFEMTMKGQSIFLKELDTMKADFQLIVKDLLVDNLQPREVPLPQPLPYLTCTIIQDDEMPWGDLQEGISDEESEDEDDDTEEENDNNFNPKNSNFSLYYRGGGRSEHWGETSKQRPSSRQVKQGGTKASGSKVRATPRPKSYSAKGPDAPEDRTNKKRVYRSKGQAASKSTSDDFEAQTIKRGSRNSEADIDFRPAPKRSNNSTKPRTTRAQTLKNSLNKAIEGTHAGESDTRKTPETPQIGAAVRTLPSPTKLEARNNTDEQRQSTQRKDDNTPSMDDSLKTASPSGGDEISRSMDGACDVMRPSDTANLPPGDYSPERWKLPES</sequence>
<feature type="compositionally biased region" description="Basic and acidic residues" evidence="1">
    <location>
        <begin position="585"/>
        <end position="604"/>
    </location>
</feature>
<dbReference type="PANTHER" id="PTHR38119">
    <property type="entry name" value="BTB DOMAIN-CONTAINING PROTEIN-RELATED"/>
    <property type="match status" value="1"/>
</dbReference>
<feature type="compositionally biased region" description="Basic and acidic residues" evidence="1">
    <location>
        <begin position="648"/>
        <end position="657"/>
    </location>
</feature>